<name>A0A058ZFX9_FONAL</name>
<dbReference type="Pfam" id="PF22594">
    <property type="entry name" value="GTP-eEF1A_C"/>
    <property type="match status" value="1"/>
</dbReference>
<dbReference type="SUPFAM" id="SSF50465">
    <property type="entry name" value="EF-Tu/eEF-1alpha/eIF2-gamma C-terminal domain"/>
    <property type="match status" value="1"/>
</dbReference>
<evidence type="ECO:0000313" key="6">
    <source>
        <dbReference type="Proteomes" id="UP000030693"/>
    </source>
</evidence>
<dbReference type="Gene3D" id="2.40.30.10">
    <property type="entry name" value="Translation factors"/>
    <property type="match status" value="1"/>
</dbReference>
<protein>
    <recommendedName>
        <fullName evidence="4">GTP-eEF1A C-terminal domain-containing protein</fullName>
    </recommendedName>
</protein>
<dbReference type="GeneID" id="20526498"/>
<sequence>MSTTFAFCGDVGVTLTLEKMSQPALVTSGMLATTFPWVTTSASASKQDAVLSLAPRVTRAVRAQIRVLDSSPAIIAGQIAVFFGPGGLQRQAMISRVRNVLRADPSTIPPPDSQTHDGSDSEDDAPDGSRRMTPAHVLRPGDRAVVHIKFDSPLSTDIFTVCQASSRFLLRDHGITLAVGVVTSTWPMAQ</sequence>
<dbReference type="RefSeq" id="XP_009493955.1">
    <property type="nucleotide sequence ID" value="XM_009495680.1"/>
</dbReference>
<feature type="region of interest" description="Disordered" evidence="3">
    <location>
        <begin position="103"/>
        <end position="135"/>
    </location>
</feature>
<dbReference type="InterPro" id="IPR009001">
    <property type="entry name" value="Transl_elong_EF1A/Init_IF2_C"/>
</dbReference>
<dbReference type="EMBL" id="KB932202">
    <property type="protein sequence ID" value="KCV72377.1"/>
    <property type="molecule type" value="Genomic_DNA"/>
</dbReference>
<feature type="domain" description="GTP-eEF1A C-terminal" evidence="4">
    <location>
        <begin position="129"/>
        <end position="183"/>
    </location>
</feature>
<reference evidence="5" key="1">
    <citation type="submission" date="2013-04" db="EMBL/GenBank/DDBJ databases">
        <title>The Genome Sequence of Fonticula alba ATCC 38817.</title>
        <authorList>
            <consortium name="The Broad Institute Genomics Platform"/>
            <person name="Russ C."/>
            <person name="Cuomo C."/>
            <person name="Burger G."/>
            <person name="Gray M.W."/>
            <person name="Holland P.W.H."/>
            <person name="King N."/>
            <person name="Lang F.B.F."/>
            <person name="Roger A.J."/>
            <person name="Ruiz-Trillo I."/>
            <person name="Brown M."/>
            <person name="Walker B."/>
            <person name="Young S."/>
            <person name="Zeng Q."/>
            <person name="Gargeya S."/>
            <person name="Fitzgerald M."/>
            <person name="Haas B."/>
            <person name="Abouelleil A."/>
            <person name="Allen A.W."/>
            <person name="Alvarado L."/>
            <person name="Arachchi H.M."/>
            <person name="Berlin A.M."/>
            <person name="Chapman S.B."/>
            <person name="Gainer-Dewar J."/>
            <person name="Goldberg J."/>
            <person name="Griggs A."/>
            <person name="Gujja S."/>
            <person name="Hansen M."/>
            <person name="Howarth C."/>
            <person name="Imamovic A."/>
            <person name="Ireland A."/>
            <person name="Larimer J."/>
            <person name="McCowan C."/>
            <person name="Murphy C."/>
            <person name="Pearson M."/>
            <person name="Poon T.W."/>
            <person name="Priest M."/>
            <person name="Roberts A."/>
            <person name="Saif S."/>
            <person name="Shea T."/>
            <person name="Sisk P."/>
            <person name="Sykes S."/>
            <person name="Wortman J."/>
            <person name="Nusbaum C."/>
            <person name="Birren B."/>
        </authorList>
    </citation>
    <scope>NUCLEOTIDE SEQUENCE [LARGE SCALE GENOMIC DNA]</scope>
    <source>
        <strain evidence="5">ATCC 38817</strain>
    </source>
</reference>
<keyword evidence="2" id="KW-0342">GTP-binding</keyword>
<accession>A0A058ZFX9</accession>
<organism evidence="5">
    <name type="scientific">Fonticula alba</name>
    <name type="common">Slime mold</name>
    <dbReference type="NCBI Taxonomy" id="691883"/>
    <lineage>
        <taxon>Eukaryota</taxon>
        <taxon>Rotosphaerida</taxon>
        <taxon>Fonticulaceae</taxon>
        <taxon>Fonticula</taxon>
    </lineage>
</organism>
<dbReference type="GO" id="GO:0005525">
    <property type="term" value="F:GTP binding"/>
    <property type="evidence" value="ECO:0007669"/>
    <property type="project" value="UniProtKB-KW"/>
</dbReference>
<proteinExistence type="predicted"/>
<evidence type="ECO:0000256" key="1">
    <source>
        <dbReference type="ARBA" id="ARBA00022741"/>
    </source>
</evidence>
<evidence type="ECO:0000313" key="5">
    <source>
        <dbReference type="EMBL" id="KCV72377.1"/>
    </source>
</evidence>
<keyword evidence="6" id="KW-1185">Reference proteome</keyword>
<gene>
    <name evidence="5" type="ORF">H696_01773</name>
</gene>
<keyword evidence="1" id="KW-0547">Nucleotide-binding</keyword>
<dbReference type="InterPro" id="IPR054696">
    <property type="entry name" value="GTP-eEF1A_C"/>
</dbReference>
<evidence type="ECO:0000259" key="4">
    <source>
        <dbReference type="Pfam" id="PF22594"/>
    </source>
</evidence>
<dbReference type="AlphaFoldDB" id="A0A058ZFX9"/>
<evidence type="ECO:0000256" key="3">
    <source>
        <dbReference type="SAM" id="MobiDB-lite"/>
    </source>
</evidence>
<dbReference type="Proteomes" id="UP000030693">
    <property type="component" value="Unassembled WGS sequence"/>
</dbReference>
<evidence type="ECO:0000256" key="2">
    <source>
        <dbReference type="ARBA" id="ARBA00023134"/>
    </source>
</evidence>